<name>A0AAV4WVB4_CAEEX</name>
<sequence>MSVLVVCQMSHEWMVNYDDDGIIASVTLMWPPPTFDVNVGSTLHLFNFPQYGYIEPAVACEKRACSRDGCRVKADRGAREMAPSLDLGQGLHLAARRMAALCNRFLLLNTFSLPVINQVRMQMKSQKKHL</sequence>
<reference evidence="1 2" key="1">
    <citation type="submission" date="2021-06" db="EMBL/GenBank/DDBJ databases">
        <title>Caerostris extrusa draft genome.</title>
        <authorList>
            <person name="Kono N."/>
            <person name="Arakawa K."/>
        </authorList>
    </citation>
    <scope>NUCLEOTIDE SEQUENCE [LARGE SCALE GENOMIC DNA]</scope>
</reference>
<comment type="caution">
    <text evidence="1">The sequence shown here is derived from an EMBL/GenBank/DDBJ whole genome shotgun (WGS) entry which is preliminary data.</text>
</comment>
<keyword evidence="2" id="KW-1185">Reference proteome</keyword>
<proteinExistence type="predicted"/>
<evidence type="ECO:0000313" key="1">
    <source>
        <dbReference type="EMBL" id="GIY85620.1"/>
    </source>
</evidence>
<dbReference type="AlphaFoldDB" id="A0AAV4WVB4"/>
<organism evidence="1 2">
    <name type="scientific">Caerostris extrusa</name>
    <name type="common">Bark spider</name>
    <name type="synonym">Caerostris bankana</name>
    <dbReference type="NCBI Taxonomy" id="172846"/>
    <lineage>
        <taxon>Eukaryota</taxon>
        <taxon>Metazoa</taxon>
        <taxon>Ecdysozoa</taxon>
        <taxon>Arthropoda</taxon>
        <taxon>Chelicerata</taxon>
        <taxon>Arachnida</taxon>
        <taxon>Araneae</taxon>
        <taxon>Araneomorphae</taxon>
        <taxon>Entelegynae</taxon>
        <taxon>Araneoidea</taxon>
        <taxon>Araneidae</taxon>
        <taxon>Caerostris</taxon>
    </lineage>
</organism>
<dbReference type="EMBL" id="BPLR01016670">
    <property type="protein sequence ID" value="GIY85620.1"/>
    <property type="molecule type" value="Genomic_DNA"/>
</dbReference>
<evidence type="ECO:0000313" key="2">
    <source>
        <dbReference type="Proteomes" id="UP001054945"/>
    </source>
</evidence>
<protein>
    <submittedName>
        <fullName evidence="1">Uncharacterized protein</fullName>
    </submittedName>
</protein>
<dbReference type="Proteomes" id="UP001054945">
    <property type="component" value="Unassembled WGS sequence"/>
</dbReference>
<accession>A0AAV4WVB4</accession>
<gene>
    <name evidence="1" type="ORF">CEXT_737321</name>
</gene>